<protein>
    <submittedName>
        <fullName evidence="2">Uncharacterized protein</fullName>
    </submittedName>
</protein>
<keyword evidence="3" id="KW-1185">Reference proteome</keyword>
<feature type="region of interest" description="Disordered" evidence="1">
    <location>
        <begin position="114"/>
        <end position="139"/>
    </location>
</feature>
<evidence type="ECO:0000313" key="2">
    <source>
        <dbReference type="EMBL" id="GAA4847919.1"/>
    </source>
</evidence>
<evidence type="ECO:0000313" key="3">
    <source>
        <dbReference type="Proteomes" id="UP001501752"/>
    </source>
</evidence>
<dbReference type="Proteomes" id="UP001501752">
    <property type="component" value="Unassembled WGS sequence"/>
</dbReference>
<evidence type="ECO:0000256" key="1">
    <source>
        <dbReference type="SAM" id="MobiDB-lite"/>
    </source>
</evidence>
<name>A0ABP9DQR2_9ACTN</name>
<comment type="caution">
    <text evidence="2">The sequence shown here is derived from an EMBL/GenBank/DDBJ whole genome shotgun (WGS) entry which is preliminary data.</text>
</comment>
<gene>
    <name evidence="2" type="ORF">GCM10023235_25920</name>
</gene>
<feature type="region of interest" description="Disordered" evidence="1">
    <location>
        <begin position="211"/>
        <end position="232"/>
    </location>
</feature>
<accession>A0ABP9DQR2</accession>
<proteinExistence type="predicted"/>
<organism evidence="2 3">
    <name type="scientific">Kitasatospora terrestris</name>
    <dbReference type="NCBI Taxonomy" id="258051"/>
    <lineage>
        <taxon>Bacteria</taxon>
        <taxon>Bacillati</taxon>
        <taxon>Actinomycetota</taxon>
        <taxon>Actinomycetes</taxon>
        <taxon>Kitasatosporales</taxon>
        <taxon>Streptomycetaceae</taxon>
        <taxon>Kitasatospora</taxon>
    </lineage>
</organism>
<sequence length="232" mass="24322">MLHGGLTAFHTGQHGLSHGRPEECRPAESSGPVEGIGAEGTGLPLGRRVEWVDPGPPDGPWAVRVLSGGGRRAAMEIHELGELRDVVVESALTVGLLRGARRVDRRRRWPFSHLHGTSGPGDGCSALGDRPSGRSDSVPAPTTIAWGRLPESGMPPLVTFLNGVRGGRRCAGQVVPVAERFWIAYAEGAFTTVRAETAGGDWAEVRARRTPAVGRSTTDDTRSAATGTGGAS</sequence>
<dbReference type="EMBL" id="BAABIS010000001">
    <property type="protein sequence ID" value="GAA4847919.1"/>
    <property type="molecule type" value="Genomic_DNA"/>
</dbReference>
<feature type="region of interest" description="Disordered" evidence="1">
    <location>
        <begin position="1"/>
        <end position="34"/>
    </location>
</feature>
<reference evidence="3" key="1">
    <citation type="journal article" date="2019" name="Int. J. Syst. Evol. Microbiol.">
        <title>The Global Catalogue of Microorganisms (GCM) 10K type strain sequencing project: providing services to taxonomists for standard genome sequencing and annotation.</title>
        <authorList>
            <consortium name="The Broad Institute Genomics Platform"/>
            <consortium name="The Broad Institute Genome Sequencing Center for Infectious Disease"/>
            <person name="Wu L."/>
            <person name="Ma J."/>
        </authorList>
    </citation>
    <scope>NUCLEOTIDE SEQUENCE [LARGE SCALE GENOMIC DNA]</scope>
    <source>
        <strain evidence="3">JCM 13006</strain>
    </source>
</reference>